<comment type="caution">
    <text evidence="1">The sequence shown here is derived from an EMBL/GenBank/DDBJ whole genome shotgun (WGS) entry which is preliminary data.</text>
</comment>
<gene>
    <name evidence="1" type="ORF">PXEA_LOCUS29501</name>
</gene>
<keyword evidence="2" id="KW-1185">Reference proteome</keyword>
<name>A0A3S5ARM5_9PLAT</name>
<dbReference type="Proteomes" id="UP000784294">
    <property type="component" value="Unassembled WGS sequence"/>
</dbReference>
<dbReference type="AlphaFoldDB" id="A0A3S5ARM5"/>
<accession>A0A3S5ARM5</accession>
<organism evidence="1 2">
    <name type="scientific">Protopolystoma xenopodis</name>
    <dbReference type="NCBI Taxonomy" id="117903"/>
    <lineage>
        <taxon>Eukaryota</taxon>
        <taxon>Metazoa</taxon>
        <taxon>Spiralia</taxon>
        <taxon>Lophotrochozoa</taxon>
        <taxon>Platyhelminthes</taxon>
        <taxon>Monogenea</taxon>
        <taxon>Polyopisthocotylea</taxon>
        <taxon>Polystomatidea</taxon>
        <taxon>Polystomatidae</taxon>
        <taxon>Protopolystoma</taxon>
    </lineage>
</organism>
<proteinExistence type="predicted"/>
<protein>
    <submittedName>
        <fullName evidence="1">Uncharacterized protein</fullName>
    </submittedName>
</protein>
<evidence type="ECO:0000313" key="2">
    <source>
        <dbReference type="Proteomes" id="UP000784294"/>
    </source>
</evidence>
<sequence>MYHLDNATLVCLSKCSPYFFLLSCHSVSCPLPASSRSTHHLSDGANPRQLEANGATISAAVDKLEAADPRDWMLLSPALLTLDRCLLPTETFAPGDALRPPICLSLKHTK</sequence>
<reference evidence="1" key="1">
    <citation type="submission" date="2018-11" db="EMBL/GenBank/DDBJ databases">
        <authorList>
            <consortium name="Pathogen Informatics"/>
        </authorList>
    </citation>
    <scope>NUCLEOTIDE SEQUENCE</scope>
</reference>
<evidence type="ECO:0000313" key="1">
    <source>
        <dbReference type="EMBL" id="VEL36061.1"/>
    </source>
</evidence>
<dbReference type="EMBL" id="CAAALY010251321">
    <property type="protein sequence ID" value="VEL36061.1"/>
    <property type="molecule type" value="Genomic_DNA"/>
</dbReference>